<dbReference type="PATRIC" id="fig|926562.3.peg.3254"/>
<dbReference type="OrthoDB" id="72471at2"/>
<gene>
    <name evidence="1" type="ordered locus">Oweho_3233</name>
</gene>
<dbReference type="RefSeq" id="WP_014203531.1">
    <property type="nucleotide sequence ID" value="NC_016599.1"/>
</dbReference>
<sequence length="258" mass="30135">MKNQKYIFFQSSMIQAILDGRKTQTRRIVKFGNKNITDAQIGFTAFTPKGSFSVRGKHHPSGKFGESFFKIPYSAGEILYVRESWKISGWDWEDGTALYEYKDQAQCWLPAYDPTEDQLWMLNYIEQLENKGIIKFDDDESFSFVKPNPWKPSIHMPKAAARIWLKVKEVRVERLQDICEVDAVAEGVLFDEDTFHTRRYKDYLIGDFPNRFFKHPDGSFKSLWQSINGESSWSLNPWVWVVEFEVLSTTGKPSNLKQ</sequence>
<dbReference type="eggNOG" id="ENOG5032T0P">
    <property type="taxonomic scope" value="Bacteria"/>
</dbReference>
<evidence type="ECO:0000313" key="1">
    <source>
        <dbReference type="EMBL" id="AEV34184.1"/>
    </source>
</evidence>
<name>G8R3U7_OWEHD</name>
<proteinExistence type="predicted"/>
<dbReference type="EMBL" id="CP003156">
    <property type="protein sequence ID" value="AEV34184.1"/>
    <property type="molecule type" value="Genomic_DNA"/>
</dbReference>
<dbReference type="KEGG" id="oho:Oweho_3233"/>
<protein>
    <recommendedName>
        <fullName evidence="3">ASCH domain-containing protein</fullName>
    </recommendedName>
</protein>
<organism evidence="1 2">
    <name type="scientific">Owenweeksia hongkongensis (strain DSM 17368 / CIP 108786 / JCM 12287 / NRRL B-23963 / UST20020801)</name>
    <dbReference type="NCBI Taxonomy" id="926562"/>
    <lineage>
        <taxon>Bacteria</taxon>
        <taxon>Pseudomonadati</taxon>
        <taxon>Bacteroidota</taxon>
        <taxon>Flavobacteriia</taxon>
        <taxon>Flavobacteriales</taxon>
        <taxon>Owenweeksiaceae</taxon>
        <taxon>Owenweeksia</taxon>
    </lineage>
</organism>
<evidence type="ECO:0000313" key="2">
    <source>
        <dbReference type="Proteomes" id="UP000005631"/>
    </source>
</evidence>
<dbReference type="STRING" id="926562.Oweho_3233"/>
<accession>G8R3U7</accession>
<reference evidence="1 2" key="1">
    <citation type="journal article" date="2012" name="Stand. Genomic Sci.">
        <title>Genome sequence of the orange-pigmented seawater bacterium Owenweeksia hongkongensis type strain (UST20020801(T)).</title>
        <authorList>
            <person name="Riedel T."/>
            <person name="Held B."/>
            <person name="Nolan M."/>
            <person name="Lucas S."/>
            <person name="Lapidus A."/>
            <person name="Tice H."/>
            <person name="Del Rio T.G."/>
            <person name="Cheng J.F."/>
            <person name="Han C."/>
            <person name="Tapia R."/>
            <person name="Goodwin L.A."/>
            <person name="Pitluck S."/>
            <person name="Liolios K."/>
            <person name="Mavromatis K."/>
            <person name="Pagani I."/>
            <person name="Ivanova N."/>
            <person name="Mikhailova N."/>
            <person name="Pati A."/>
            <person name="Chen A."/>
            <person name="Palaniappan K."/>
            <person name="Rohde M."/>
            <person name="Tindall B.J."/>
            <person name="Detter J.C."/>
            <person name="Goker M."/>
            <person name="Woyke T."/>
            <person name="Bristow J."/>
            <person name="Eisen J.A."/>
            <person name="Markowitz V."/>
            <person name="Hugenholtz P."/>
            <person name="Klenk H.P."/>
            <person name="Kyrpides N.C."/>
        </authorList>
    </citation>
    <scope>NUCLEOTIDE SEQUENCE</scope>
    <source>
        <strain evidence="2">DSM 17368 / JCM 12287 / NRRL B-23963</strain>
    </source>
</reference>
<dbReference type="HOGENOM" id="CLU_077247_0_0_10"/>
<keyword evidence="2" id="KW-1185">Reference proteome</keyword>
<evidence type="ECO:0008006" key="3">
    <source>
        <dbReference type="Google" id="ProtNLM"/>
    </source>
</evidence>
<dbReference type="AlphaFoldDB" id="G8R3U7"/>
<dbReference type="Proteomes" id="UP000005631">
    <property type="component" value="Chromosome"/>
</dbReference>